<evidence type="ECO:0000256" key="2">
    <source>
        <dbReference type="ARBA" id="ARBA00023242"/>
    </source>
</evidence>
<dbReference type="VEuPathDB" id="FungiDB:P170DRAFT_164352"/>
<accession>A0A2I2GEP0</accession>
<dbReference type="OrthoDB" id="3597252at2759"/>
<dbReference type="AlphaFoldDB" id="A0A2I2GEP0"/>
<protein>
    <recommendedName>
        <fullName evidence="5">C6 transcription factor</fullName>
    </recommendedName>
</protein>
<sequence>MPVPHTHAHISLYHESMSRKADAARPDKVQRALGAAIDALGYLARPASSGSPTLDFTYVDRLLSAVVEPPSQGKQKNGRRGIAVIRHWMVEDGPGVALLEILGQLLWRVVDMNSEQLECLRAELHNQPRYHALIYDPASTQLVLQRLERVRLHKEKACMDLRASLVGYSLEAAHSDASSAASEIERPYSAGCASVISDSASTSSEPLSWDPLMSYNGLIKLRPATINYRGLWSNEMERDLLDFYINMFAPGQTLFAEENAYLAILPIALHSESTRNALFSVSASYMRDYALSEGTKYGYMNHNYMVLAAQALQRDLSEGHATTESCLAAGMLLVHHGVINESDTDMCWSWHVRMLGGFQGAGGGFDPTSESALFMTYQLTLALTAQTTNQIQNRHEGSSDWLLQCPPRESQRVCGILGMSRRMLSTISRITTLATLSMSDEERIAAAEALDDEIVMMNQWCYQTPGESLEVALQTAQAYQLAARLYLLCRVLGATPLHSQVVNMQAKLFDIIMRLPIEGPLYTAAYPLWCVFIAALTSGYRDKTERLYERLNSIQKRNKGNISPVLSCLSSLFGWINNHPFDSVIQQGWWDAMLEAQPPRMRLLSLG</sequence>
<evidence type="ECO:0000313" key="3">
    <source>
        <dbReference type="EMBL" id="PLB51340.1"/>
    </source>
</evidence>
<dbReference type="PANTHER" id="PTHR37534:SF49">
    <property type="entry name" value="LYSINE BIOSYNTHESIS REGULATORY PROTEIN LYS14"/>
    <property type="match status" value="1"/>
</dbReference>
<dbReference type="PANTHER" id="PTHR37534">
    <property type="entry name" value="TRANSCRIPTIONAL ACTIVATOR PROTEIN UGA3"/>
    <property type="match status" value="1"/>
</dbReference>
<keyword evidence="4" id="KW-1185">Reference proteome</keyword>
<gene>
    <name evidence="3" type="ORF">P170DRAFT_164352</name>
</gene>
<dbReference type="InterPro" id="IPR021858">
    <property type="entry name" value="Fun_TF"/>
</dbReference>
<keyword evidence="2" id="KW-0539">Nucleus</keyword>
<dbReference type="GeneID" id="36550282"/>
<comment type="caution">
    <text evidence="3">The sequence shown here is derived from an EMBL/GenBank/DDBJ whole genome shotgun (WGS) entry which is preliminary data.</text>
</comment>
<organism evidence="3 4">
    <name type="scientific">Aspergillus steynii IBT 23096</name>
    <dbReference type="NCBI Taxonomy" id="1392250"/>
    <lineage>
        <taxon>Eukaryota</taxon>
        <taxon>Fungi</taxon>
        <taxon>Dikarya</taxon>
        <taxon>Ascomycota</taxon>
        <taxon>Pezizomycotina</taxon>
        <taxon>Eurotiomycetes</taxon>
        <taxon>Eurotiomycetidae</taxon>
        <taxon>Eurotiales</taxon>
        <taxon>Aspergillaceae</taxon>
        <taxon>Aspergillus</taxon>
        <taxon>Aspergillus subgen. Circumdati</taxon>
    </lineage>
</organism>
<evidence type="ECO:0000313" key="4">
    <source>
        <dbReference type="Proteomes" id="UP000234275"/>
    </source>
</evidence>
<dbReference type="Proteomes" id="UP000234275">
    <property type="component" value="Unassembled WGS sequence"/>
</dbReference>
<dbReference type="Pfam" id="PF11951">
    <property type="entry name" value="Fungal_trans_2"/>
    <property type="match status" value="1"/>
</dbReference>
<proteinExistence type="predicted"/>
<dbReference type="GO" id="GO:0000976">
    <property type="term" value="F:transcription cis-regulatory region binding"/>
    <property type="evidence" value="ECO:0007669"/>
    <property type="project" value="TreeGrafter"/>
</dbReference>
<comment type="subcellular location">
    <subcellularLocation>
        <location evidence="1">Nucleus</location>
    </subcellularLocation>
</comment>
<dbReference type="GO" id="GO:0045944">
    <property type="term" value="P:positive regulation of transcription by RNA polymerase II"/>
    <property type="evidence" value="ECO:0007669"/>
    <property type="project" value="TreeGrafter"/>
</dbReference>
<reference evidence="3 4" key="1">
    <citation type="submission" date="2016-12" db="EMBL/GenBank/DDBJ databases">
        <title>The genomes of Aspergillus section Nigri reveals drivers in fungal speciation.</title>
        <authorList>
            <consortium name="DOE Joint Genome Institute"/>
            <person name="Vesth T.C."/>
            <person name="Nybo J."/>
            <person name="Theobald S."/>
            <person name="Brandl J."/>
            <person name="Frisvad J.C."/>
            <person name="Nielsen K.F."/>
            <person name="Lyhne E.K."/>
            <person name="Kogle M.E."/>
            <person name="Kuo A."/>
            <person name="Riley R."/>
            <person name="Clum A."/>
            <person name="Nolan M."/>
            <person name="Lipzen A."/>
            <person name="Salamov A."/>
            <person name="Henrissat B."/>
            <person name="Wiebenga A."/>
            <person name="De Vries R.P."/>
            <person name="Grigoriev I.V."/>
            <person name="Mortensen U.H."/>
            <person name="Andersen M.R."/>
            <person name="Baker S.E."/>
        </authorList>
    </citation>
    <scope>NUCLEOTIDE SEQUENCE [LARGE SCALE GENOMIC DNA]</scope>
    <source>
        <strain evidence="3 4">IBT 23096</strain>
    </source>
</reference>
<dbReference type="RefSeq" id="XP_024706642.1">
    <property type="nucleotide sequence ID" value="XM_024842585.1"/>
</dbReference>
<name>A0A2I2GEP0_9EURO</name>
<dbReference type="EMBL" id="MSFO01000003">
    <property type="protein sequence ID" value="PLB51340.1"/>
    <property type="molecule type" value="Genomic_DNA"/>
</dbReference>
<dbReference type="GO" id="GO:0003700">
    <property type="term" value="F:DNA-binding transcription factor activity"/>
    <property type="evidence" value="ECO:0007669"/>
    <property type="project" value="TreeGrafter"/>
</dbReference>
<evidence type="ECO:0000256" key="1">
    <source>
        <dbReference type="ARBA" id="ARBA00004123"/>
    </source>
</evidence>
<dbReference type="GO" id="GO:0005634">
    <property type="term" value="C:nucleus"/>
    <property type="evidence" value="ECO:0007669"/>
    <property type="project" value="UniProtKB-SubCell"/>
</dbReference>
<evidence type="ECO:0008006" key="5">
    <source>
        <dbReference type="Google" id="ProtNLM"/>
    </source>
</evidence>